<proteinExistence type="predicted"/>
<keyword evidence="3" id="KW-1185">Reference proteome</keyword>
<dbReference type="EMBL" id="CAXHTA020000009">
    <property type="protein sequence ID" value="CAL5223928.1"/>
    <property type="molecule type" value="Genomic_DNA"/>
</dbReference>
<evidence type="ECO:0000256" key="1">
    <source>
        <dbReference type="SAM" id="MobiDB-lite"/>
    </source>
</evidence>
<feature type="compositionally biased region" description="Polar residues" evidence="1">
    <location>
        <begin position="96"/>
        <end position="105"/>
    </location>
</feature>
<feature type="region of interest" description="Disordered" evidence="1">
    <location>
        <begin position="96"/>
        <end position="130"/>
    </location>
</feature>
<dbReference type="Proteomes" id="UP001497392">
    <property type="component" value="Unassembled WGS sequence"/>
</dbReference>
<accession>A0ABP1FVL4</accession>
<gene>
    <name evidence="2" type="primary">g6529</name>
    <name evidence="2" type="ORF">VP750_LOCUS5587</name>
</gene>
<feature type="compositionally biased region" description="Polar residues" evidence="1">
    <location>
        <begin position="207"/>
        <end position="219"/>
    </location>
</feature>
<reference evidence="2 3" key="1">
    <citation type="submission" date="2024-06" db="EMBL/GenBank/DDBJ databases">
        <authorList>
            <person name="Kraege A."/>
            <person name="Thomma B."/>
        </authorList>
    </citation>
    <scope>NUCLEOTIDE SEQUENCE [LARGE SCALE GENOMIC DNA]</scope>
</reference>
<comment type="caution">
    <text evidence="2">The sequence shown here is derived from an EMBL/GenBank/DDBJ whole genome shotgun (WGS) entry which is preliminary data.</text>
</comment>
<protein>
    <submittedName>
        <fullName evidence="2">G6529 protein</fullName>
    </submittedName>
</protein>
<evidence type="ECO:0000313" key="3">
    <source>
        <dbReference type="Proteomes" id="UP001497392"/>
    </source>
</evidence>
<feature type="region of interest" description="Disordered" evidence="1">
    <location>
        <begin position="159"/>
        <end position="231"/>
    </location>
</feature>
<organism evidence="2 3">
    <name type="scientific">Coccomyxa viridis</name>
    <dbReference type="NCBI Taxonomy" id="1274662"/>
    <lineage>
        <taxon>Eukaryota</taxon>
        <taxon>Viridiplantae</taxon>
        <taxon>Chlorophyta</taxon>
        <taxon>core chlorophytes</taxon>
        <taxon>Trebouxiophyceae</taxon>
        <taxon>Trebouxiophyceae incertae sedis</taxon>
        <taxon>Coccomyxaceae</taxon>
        <taxon>Coccomyxa</taxon>
    </lineage>
</organism>
<name>A0ABP1FVL4_9CHLO</name>
<evidence type="ECO:0000313" key="2">
    <source>
        <dbReference type="EMBL" id="CAL5223928.1"/>
    </source>
</evidence>
<sequence length="231" mass="23526">MPALFAAPQQTVRQVAGYMGIVGDFICILLNLARALVWAVPVLGILGATTNLIGPKFGPPLSFNQYQPCQGTSPAMEPWLTAAGGQMLAVNTSGRLTSSDMSFTPSPTPPAARGGAQEAEKAGSGGRAVQAKADGLNSSGKRLALRGLEVAALQAKAGTGPNAPALYTGRNPAESGDVSFHPEPKPESGAAAGSTPLPASHTYISPPKTSADSGKQNPGTKKGMLIIHSEQ</sequence>